<keyword evidence="4" id="KW-1185">Reference proteome</keyword>
<feature type="region of interest" description="Disordered" evidence="1">
    <location>
        <begin position="1"/>
        <end position="26"/>
    </location>
</feature>
<evidence type="ECO:0000256" key="1">
    <source>
        <dbReference type="SAM" id="MobiDB-lite"/>
    </source>
</evidence>
<dbReference type="RefSeq" id="WP_100349433.1">
    <property type="nucleotide sequence ID" value="NZ_PGTZ01000007.1"/>
</dbReference>
<dbReference type="PANTHER" id="PTHR34202:SF1">
    <property type="entry name" value="UPF0548 PROTEIN"/>
    <property type="match status" value="1"/>
</dbReference>
<protein>
    <submittedName>
        <fullName evidence="3">Uncharacterized protein (UPF0548 family)</fullName>
    </submittedName>
</protein>
<organism evidence="3 4">
    <name type="scientific">Luteimicrobium subarcticum</name>
    <dbReference type="NCBI Taxonomy" id="620910"/>
    <lineage>
        <taxon>Bacteria</taxon>
        <taxon>Bacillati</taxon>
        <taxon>Actinomycetota</taxon>
        <taxon>Actinomycetes</taxon>
        <taxon>Micrococcales</taxon>
        <taxon>Luteimicrobium</taxon>
    </lineage>
</organism>
<name>A0A2M8WS69_9MICO</name>
<feature type="domain" description="DUF1990" evidence="2">
    <location>
        <begin position="40"/>
        <end position="180"/>
    </location>
</feature>
<reference evidence="3 4" key="1">
    <citation type="submission" date="2017-11" db="EMBL/GenBank/DDBJ databases">
        <title>Genomic Encyclopedia of Archaeal and Bacterial Type Strains, Phase II (KMG-II): From Individual Species to Whole Genera.</title>
        <authorList>
            <person name="Goeker M."/>
        </authorList>
    </citation>
    <scope>NUCLEOTIDE SEQUENCE [LARGE SCALE GENOMIC DNA]</scope>
    <source>
        <strain evidence="3 4">DSM 22413</strain>
    </source>
</reference>
<comment type="caution">
    <text evidence="3">The sequence shown here is derived from an EMBL/GenBank/DDBJ whole genome shotgun (WGS) entry which is preliminary data.</text>
</comment>
<evidence type="ECO:0000313" key="3">
    <source>
        <dbReference type="EMBL" id="PJI93797.1"/>
    </source>
</evidence>
<gene>
    <name evidence="3" type="ORF">CLV34_1272</name>
</gene>
<proteinExistence type="predicted"/>
<dbReference type="PANTHER" id="PTHR34202">
    <property type="entry name" value="UPF0548 PROTEIN"/>
    <property type="match status" value="1"/>
</dbReference>
<dbReference type="Pfam" id="PF09348">
    <property type="entry name" value="DUF1990"/>
    <property type="match status" value="1"/>
</dbReference>
<dbReference type="EMBL" id="PGTZ01000007">
    <property type="protein sequence ID" value="PJI93797.1"/>
    <property type="molecule type" value="Genomic_DNA"/>
</dbReference>
<dbReference type="InterPro" id="IPR018960">
    <property type="entry name" value="DUF1990"/>
</dbReference>
<accession>A0A2M8WS69</accession>
<dbReference type="Proteomes" id="UP000231586">
    <property type="component" value="Unassembled WGS sequence"/>
</dbReference>
<evidence type="ECO:0000259" key="2">
    <source>
        <dbReference type="Pfam" id="PF09348"/>
    </source>
</evidence>
<dbReference type="AlphaFoldDB" id="A0A2M8WS69"/>
<dbReference type="OrthoDB" id="120660at2"/>
<sequence>MTHDTPDTTSPAGADPQSAEQLDALPPLESLRALDRGVLVRTQREIGRGGRAFGRAADALLGWRAHRGAWVRADDPAGGPAPDAHPGQRVRVGIGPQVLRLGGICRVLDVGRTDDRAGFTYATEPAHVEDGVERFVVALGPDDVVRGVVEAWSQPRSALARHVGPLPWVAPQVITLRYLSALRRAARG</sequence>
<evidence type="ECO:0000313" key="4">
    <source>
        <dbReference type="Proteomes" id="UP000231586"/>
    </source>
</evidence>